<dbReference type="InterPro" id="IPR036390">
    <property type="entry name" value="WH_DNA-bd_sf"/>
</dbReference>
<evidence type="ECO:0000259" key="1">
    <source>
        <dbReference type="Pfam" id="PF14947"/>
    </source>
</evidence>
<gene>
    <name evidence="2" type="ordered locus">Mbur_0330</name>
</gene>
<keyword evidence="3" id="KW-1185">Reference proteome</keyword>
<dbReference type="AlphaFoldDB" id="Q12Z00"/>
<accession>Q12Z00</accession>
<sequence length="87" mass="10024">MGNMRRGKLEIIVDILNVVRKSDATKTAIVYNANLNFNRANQYLIMMMCIGLVEKDINKYSITDLGSEYLHKINDVNMMFSLENNSF</sequence>
<dbReference type="EMBL" id="CP000300">
    <property type="protein sequence ID" value="ABE51326.1"/>
    <property type="molecule type" value="Genomic_DNA"/>
</dbReference>
<reference evidence="3" key="1">
    <citation type="journal article" date="2009" name="ISME J.">
        <title>The genome sequence of the psychrophilic archaeon, Methanococcoides burtonii: the role of genome evolution in cold adaptation.</title>
        <authorList>
            <person name="Allen M.A."/>
            <person name="Lauro F.M."/>
            <person name="Williams T.J."/>
            <person name="Burg D."/>
            <person name="Siddiqui K.S."/>
            <person name="De Francisci D."/>
            <person name="Chong K.W."/>
            <person name="Pilak O."/>
            <person name="Chew H.H."/>
            <person name="De Maere M.Z."/>
            <person name="Ting L."/>
            <person name="Katrib M."/>
            <person name="Ng C."/>
            <person name="Sowers K.R."/>
            <person name="Galperin M.Y."/>
            <person name="Anderson I.J."/>
            <person name="Ivanova N."/>
            <person name="Dalin E."/>
            <person name="Martinez M."/>
            <person name="Lapidus A."/>
            <person name="Hauser L."/>
            <person name="Land M."/>
            <person name="Thomas T."/>
            <person name="Cavicchioli R."/>
        </authorList>
    </citation>
    <scope>NUCLEOTIDE SEQUENCE [LARGE SCALE GENOMIC DNA]</scope>
    <source>
        <strain evidence="3">DSM 6242 / NBRC 107633 / OCM 468 / ACE-M</strain>
    </source>
</reference>
<name>Q12Z00_METBU</name>
<dbReference type="InterPro" id="IPR038723">
    <property type="entry name" value="ArnR1-like_HTH"/>
</dbReference>
<dbReference type="KEGG" id="mbu:Mbur_0330"/>
<organism evidence="2 3">
    <name type="scientific">Methanococcoides burtonii (strain DSM 6242 / NBRC 107633 / OCM 468 / ACE-M)</name>
    <dbReference type="NCBI Taxonomy" id="259564"/>
    <lineage>
        <taxon>Archaea</taxon>
        <taxon>Methanobacteriati</taxon>
        <taxon>Methanobacteriota</taxon>
        <taxon>Stenosarchaea group</taxon>
        <taxon>Methanomicrobia</taxon>
        <taxon>Methanosarcinales</taxon>
        <taxon>Methanosarcinaceae</taxon>
        <taxon>Methanococcoides</taxon>
    </lineage>
</organism>
<dbReference type="InterPro" id="IPR036388">
    <property type="entry name" value="WH-like_DNA-bd_sf"/>
</dbReference>
<dbReference type="STRING" id="259564.Mbur_0330"/>
<dbReference type="HOGENOM" id="CLU_159725_2_1_2"/>
<proteinExistence type="predicted"/>
<evidence type="ECO:0000313" key="2">
    <source>
        <dbReference type="EMBL" id="ABE51326.1"/>
    </source>
</evidence>
<evidence type="ECO:0000313" key="3">
    <source>
        <dbReference type="Proteomes" id="UP000001979"/>
    </source>
</evidence>
<protein>
    <recommendedName>
        <fullName evidence="1">ArnR1-like winged helix-turn-helix domain-containing protein</fullName>
    </recommendedName>
</protein>
<feature type="domain" description="ArnR1-like winged helix-turn-helix" evidence="1">
    <location>
        <begin position="5"/>
        <end position="79"/>
    </location>
</feature>
<dbReference type="Gene3D" id="1.10.10.10">
    <property type="entry name" value="Winged helix-like DNA-binding domain superfamily/Winged helix DNA-binding domain"/>
    <property type="match status" value="1"/>
</dbReference>
<dbReference type="Pfam" id="PF14947">
    <property type="entry name" value="HTH_45"/>
    <property type="match status" value="1"/>
</dbReference>
<dbReference type="Proteomes" id="UP000001979">
    <property type="component" value="Chromosome"/>
</dbReference>
<dbReference type="SUPFAM" id="SSF46785">
    <property type="entry name" value="Winged helix' DNA-binding domain"/>
    <property type="match status" value="1"/>
</dbReference>